<evidence type="ECO:0000313" key="2">
    <source>
        <dbReference type="Proteomes" id="UP001107558"/>
    </source>
</evidence>
<comment type="caution">
    <text evidence="1">The sequence shown here is derived from an EMBL/GenBank/DDBJ whole genome shotgun (WGS) entry which is preliminary data.</text>
</comment>
<protein>
    <submittedName>
        <fullName evidence="1">Uncharacterized protein</fullName>
    </submittedName>
</protein>
<dbReference type="GO" id="GO:0019005">
    <property type="term" value="C:SCF ubiquitin ligase complex"/>
    <property type="evidence" value="ECO:0007669"/>
    <property type="project" value="TreeGrafter"/>
</dbReference>
<dbReference type="OrthoDB" id="63112at2759"/>
<keyword evidence="2" id="KW-1185">Reference proteome</keyword>
<sequence length="530" mass="61650">MGKLRQPKKLEFLSIEKSAEWLCNIGENLIKQCMVPKNDEEDPRNVNKSTTEKLEVVVVVAHDLFEKFVPFYLYKPLTDELMKRITELIEKCKATIEFKASMSKFLTQVNVVVRLAECLTSVKMRSIDLEELPKMVRTTFYTKLPQMPNLQWIKLGSVTGGWKTKEMEGSLANSLKCMKHLTHLNLNYDCTDAILETLVKHCPKLISLDIANSKCVTNESVYNFIIELKGLRVIQLYRSSVTMEGYINLLLHLPELLDIGRYDDLGKCLEYIDEYHPTYSNFKLEYFSSNHATTKQIQILCEKFPNINSISLFHNILFLDLMAVIGINKLKILKLRSCDFFSDQIKDVLQVKGCNITELCLEHVDQLDMNALIYISQFCTELQTLFIINCNLIQSTSIHYRYFQLPPFTNLKNLTLIGTCNIQHLEWILVNVHNVSMIHLGSSIPTNDELFEKVFLRNEFLHLEELRILHSDDLTVKTLYALLNNCPNLSRLYEIESWIKIFPFQIDEAKLYIKRHNIDIDLTSYRKFVT</sequence>
<name>A0A9J6CPT2_POLVA</name>
<proteinExistence type="predicted"/>
<dbReference type="SUPFAM" id="SSF52047">
    <property type="entry name" value="RNI-like"/>
    <property type="match status" value="2"/>
</dbReference>
<dbReference type="PANTHER" id="PTHR13318">
    <property type="entry name" value="PARTNER OF PAIRED, ISOFORM B-RELATED"/>
    <property type="match status" value="1"/>
</dbReference>
<organism evidence="1 2">
    <name type="scientific">Polypedilum vanderplanki</name>
    <name type="common">Sleeping chironomid midge</name>
    <dbReference type="NCBI Taxonomy" id="319348"/>
    <lineage>
        <taxon>Eukaryota</taxon>
        <taxon>Metazoa</taxon>
        <taxon>Ecdysozoa</taxon>
        <taxon>Arthropoda</taxon>
        <taxon>Hexapoda</taxon>
        <taxon>Insecta</taxon>
        <taxon>Pterygota</taxon>
        <taxon>Neoptera</taxon>
        <taxon>Endopterygota</taxon>
        <taxon>Diptera</taxon>
        <taxon>Nematocera</taxon>
        <taxon>Chironomoidea</taxon>
        <taxon>Chironomidae</taxon>
        <taxon>Chironominae</taxon>
        <taxon>Polypedilum</taxon>
        <taxon>Polypedilum</taxon>
    </lineage>
</organism>
<dbReference type="Proteomes" id="UP001107558">
    <property type="component" value="Chromosome 1"/>
</dbReference>
<accession>A0A9J6CPT2</accession>
<reference evidence="1" key="1">
    <citation type="submission" date="2021-03" db="EMBL/GenBank/DDBJ databases">
        <title>Chromosome level genome of the anhydrobiotic midge Polypedilum vanderplanki.</title>
        <authorList>
            <person name="Yoshida Y."/>
            <person name="Kikawada T."/>
            <person name="Gusev O."/>
        </authorList>
    </citation>
    <scope>NUCLEOTIDE SEQUENCE</scope>
    <source>
        <strain evidence="1">NIAS01</strain>
        <tissue evidence="1">Whole body or cell culture</tissue>
    </source>
</reference>
<dbReference type="GO" id="GO:0031146">
    <property type="term" value="P:SCF-dependent proteasomal ubiquitin-dependent protein catabolic process"/>
    <property type="evidence" value="ECO:0007669"/>
    <property type="project" value="TreeGrafter"/>
</dbReference>
<dbReference type="InterPro" id="IPR032675">
    <property type="entry name" value="LRR_dom_sf"/>
</dbReference>
<evidence type="ECO:0000313" key="1">
    <source>
        <dbReference type="EMBL" id="KAG5683887.1"/>
    </source>
</evidence>
<gene>
    <name evidence="1" type="ORF">PVAND_013147</name>
</gene>
<dbReference type="AlphaFoldDB" id="A0A9J6CPT2"/>
<dbReference type="EMBL" id="JADBJN010000001">
    <property type="protein sequence ID" value="KAG5683887.1"/>
    <property type="molecule type" value="Genomic_DNA"/>
</dbReference>
<dbReference type="Gene3D" id="3.80.10.10">
    <property type="entry name" value="Ribonuclease Inhibitor"/>
    <property type="match status" value="2"/>
</dbReference>